<dbReference type="Proteomes" id="UP000663843">
    <property type="component" value="Unassembled WGS sequence"/>
</dbReference>
<protein>
    <submittedName>
        <fullName evidence="2">Uncharacterized protein</fullName>
    </submittedName>
</protein>
<reference evidence="2" key="1">
    <citation type="submission" date="2021-01" db="EMBL/GenBank/DDBJ databases">
        <authorList>
            <person name="Kaushik A."/>
        </authorList>
    </citation>
    <scope>NUCLEOTIDE SEQUENCE</scope>
    <source>
        <strain evidence="2">AG2-2IIIB</strain>
    </source>
</reference>
<organism evidence="2 3">
    <name type="scientific">Rhizoctonia solani</name>
    <dbReference type="NCBI Taxonomy" id="456999"/>
    <lineage>
        <taxon>Eukaryota</taxon>
        <taxon>Fungi</taxon>
        <taxon>Dikarya</taxon>
        <taxon>Basidiomycota</taxon>
        <taxon>Agaricomycotina</taxon>
        <taxon>Agaricomycetes</taxon>
        <taxon>Cantharellales</taxon>
        <taxon>Ceratobasidiaceae</taxon>
        <taxon>Rhizoctonia</taxon>
    </lineage>
</organism>
<dbReference type="EMBL" id="CAJMWT010003579">
    <property type="protein sequence ID" value="CAE6474513.1"/>
    <property type="molecule type" value="Genomic_DNA"/>
</dbReference>
<comment type="caution">
    <text evidence="2">The sequence shown here is derived from an EMBL/GenBank/DDBJ whole genome shotgun (WGS) entry which is preliminary data.</text>
</comment>
<evidence type="ECO:0000256" key="1">
    <source>
        <dbReference type="SAM" id="MobiDB-lite"/>
    </source>
</evidence>
<feature type="non-terminal residue" evidence="2">
    <location>
        <position position="246"/>
    </location>
</feature>
<evidence type="ECO:0000313" key="2">
    <source>
        <dbReference type="EMBL" id="CAE6474513.1"/>
    </source>
</evidence>
<dbReference type="AlphaFoldDB" id="A0A8H3H0M8"/>
<proteinExistence type="predicted"/>
<accession>A0A8H3H0M8</accession>
<feature type="region of interest" description="Disordered" evidence="1">
    <location>
        <begin position="122"/>
        <end position="169"/>
    </location>
</feature>
<gene>
    <name evidence="2" type="ORF">RDB_LOCUS110799</name>
</gene>
<feature type="compositionally biased region" description="Pro residues" evidence="1">
    <location>
        <begin position="149"/>
        <end position="168"/>
    </location>
</feature>
<sequence length="246" mass="26226">FDCSIDDGKSYGSIGSNNKGLNDIESALVETLSDTRIAHGFIPRPLRLGLLCAPSRIGTHARPLSVCSSTGTPSVQRTLEEKKRFRNSTGSIGMGEWLAQLHTGANPYVDQEVMQSIAKVPQDAGDMSPPLTPTTPSLASTSSSTTPASTPPATPPASPGPVSTPKPPITEIDILSAFPLPPRTVQWKALPMSLPGRLDTIVEEVLVVSPDRRRRARCSYNGGKYDVILPPTIPQELFSEEIGIAC</sequence>
<name>A0A8H3H0M8_9AGAM</name>
<evidence type="ECO:0000313" key="3">
    <source>
        <dbReference type="Proteomes" id="UP000663843"/>
    </source>
</evidence>
<feature type="compositionally biased region" description="Low complexity" evidence="1">
    <location>
        <begin position="134"/>
        <end position="148"/>
    </location>
</feature>